<sequence>MHQARLILVLVVVCAGGGLVDVVVEEERDVQRDGGEDGGLPERRPPPVLPRGEHLAARFGPEHGAAAVGRRRVLPVVRRREEARGRHHAAGTLKLALHRRAKTECRHAGVGREREREGAKLFCRVRELDPEPGVPCFLGRKKEAEEKKRAFLQRK</sequence>
<reference evidence="3" key="2">
    <citation type="journal article" date="2015" name="Data Brief">
        <title>Shoot transcriptome of the giant reed, Arundo donax.</title>
        <authorList>
            <person name="Barrero R.A."/>
            <person name="Guerrero F.D."/>
            <person name="Moolhuijzen P."/>
            <person name="Goolsby J.A."/>
            <person name="Tidwell J."/>
            <person name="Bellgard S.E."/>
            <person name="Bellgard M.I."/>
        </authorList>
    </citation>
    <scope>NUCLEOTIDE SEQUENCE</scope>
    <source>
        <tissue evidence="3">Shoot tissue taken approximately 20 cm above the soil surface</tissue>
    </source>
</reference>
<protein>
    <submittedName>
        <fullName evidence="3">Uncharacterized protein</fullName>
    </submittedName>
</protein>
<keyword evidence="2" id="KW-0732">Signal</keyword>
<dbReference type="EMBL" id="GBRH01213597">
    <property type="protein sequence ID" value="JAD84298.1"/>
    <property type="molecule type" value="Transcribed_RNA"/>
</dbReference>
<name>A0A0A9DC80_ARUDO</name>
<accession>A0A0A9DC80</accession>
<feature type="signal peptide" evidence="2">
    <location>
        <begin position="1"/>
        <end position="22"/>
    </location>
</feature>
<dbReference type="AlphaFoldDB" id="A0A0A9DC80"/>
<feature type="chain" id="PRO_5002044898" evidence="2">
    <location>
        <begin position="23"/>
        <end position="155"/>
    </location>
</feature>
<organism evidence="3">
    <name type="scientific">Arundo donax</name>
    <name type="common">Giant reed</name>
    <name type="synonym">Donax arundinaceus</name>
    <dbReference type="NCBI Taxonomy" id="35708"/>
    <lineage>
        <taxon>Eukaryota</taxon>
        <taxon>Viridiplantae</taxon>
        <taxon>Streptophyta</taxon>
        <taxon>Embryophyta</taxon>
        <taxon>Tracheophyta</taxon>
        <taxon>Spermatophyta</taxon>
        <taxon>Magnoliopsida</taxon>
        <taxon>Liliopsida</taxon>
        <taxon>Poales</taxon>
        <taxon>Poaceae</taxon>
        <taxon>PACMAD clade</taxon>
        <taxon>Arundinoideae</taxon>
        <taxon>Arundineae</taxon>
        <taxon>Arundo</taxon>
    </lineage>
</organism>
<feature type="region of interest" description="Disordered" evidence="1">
    <location>
        <begin position="30"/>
        <end position="49"/>
    </location>
</feature>
<evidence type="ECO:0000256" key="1">
    <source>
        <dbReference type="SAM" id="MobiDB-lite"/>
    </source>
</evidence>
<evidence type="ECO:0000256" key="2">
    <source>
        <dbReference type="SAM" id="SignalP"/>
    </source>
</evidence>
<reference evidence="3" key="1">
    <citation type="submission" date="2014-09" db="EMBL/GenBank/DDBJ databases">
        <authorList>
            <person name="Magalhaes I.L.F."/>
            <person name="Oliveira U."/>
            <person name="Santos F.R."/>
            <person name="Vidigal T.H.D.A."/>
            <person name="Brescovit A.D."/>
            <person name="Santos A.J."/>
        </authorList>
    </citation>
    <scope>NUCLEOTIDE SEQUENCE</scope>
    <source>
        <tissue evidence="3">Shoot tissue taken approximately 20 cm above the soil surface</tissue>
    </source>
</reference>
<evidence type="ECO:0000313" key="3">
    <source>
        <dbReference type="EMBL" id="JAD84298.1"/>
    </source>
</evidence>
<proteinExistence type="predicted"/>